<protein>
    <submittedName>
        <fullName evidence="1">Uncharacterized protein</fullName>
    </submittedName>
</protein>
<evidence type="ECO:0000313" key="2">
    <source>
        <dbReference type="Proteomes" id="UP000233387"/>
    </source>
</evidence>
<organism evidence="1 2">
    <name type="scientific">Raineya orbicola</name>
    <dbReference type="NCBI Taxonomy" id="2016530"/>
    <lineage>
        <taxon>Bacteria</taxon>
        <taxon>Pseudomonadati</taxon>
        <taxon>Bacteroidota</taxon>
        <taxon>Cytophagia</taxon>
        <taxon>Cytophagales</taxon>
        <taxon>Raineyaceae</taxon>
        <taxon>Raineya</taxon>
    </lineage>
</organism>
<proteinExistence type="predicted"/>
<dbReference type="EMBL" id="NKXO01000065">
    <property type="protein sequence ID" value="PKQ64702.1"/>
    <property type="molecule type" value="Genomic_DNA"/>
</dbReference>
<evidence type="ECO:0000313" key="1">
    <source>
        <dbReference type="EMBL" id="PKQ64702.1"/>
    </source>
</evidence>
<name>A0A2N3I323_9BACT</name>
<gene>
    <name evidence="1" type="ORF">Rain11_2589</name>
</gene>
<reference evidence="1 2" key="1">
    <citation type="submission" date="2017-06" db="EMBL/GenBank/DDBJ databases">
        <title>Raineya orbicola gen. nov., sp. nov. a slightly thermophilic bacterium of the phylum Bacteroidetes and the description of Raineyaceae fam. nov.</title>
        <authorList>
            <person name="Albuquerque L."/>
            <person name="Polonia A.R.M."/>
            <person name="Barroso C."/>
            <person name="Froufe H.J.C."/>
            <person name="Lage O."/>
            <person name="Lobo-Da-Cunha A."/>
            <person name="Egas C."/>
            <person name="Da Costa M.S."/>
        </authorList>
    </citation>
    <scope>NUCLEOTIDE SEQUENCE [LARGE SCALE GENOMIC DNA]</scope>
    <source>
        <strain evidence="1 2">SPSPC-11</strain>
    </source>
</reference>
<dbReference type="OrthoDB" id="977906at2"/>
<accession>A0A2N3I323</accession>
<sequence>MQKINLLLVIVASINLFTTCKNDKKDTNQNKSVQTTDTLVKESKKERVIPTDKKYNEIARFIAGLPQEASNPLQEYEKTETWKGYSQESNRKWQKLKEGKLAKMQTWADVELKEVNQKGGTLFYPFSGADFLHAQVFFPNLDETIMIGLEPIGNPLNIEKIAKKQTNYFSALNKAGYFLAEFSFFRTNDMAVDLTGKRSIEVDGTIHLIMLYLAQLDNTITYYEKVVVDTEGNLIPASEHKEKVDSSNKKKKVVYGNRIFFKRKNDDKIRSVIYFSANLSDYGLLEENPDFRKYLEKLKPTATYLKAASYLMYSVQAPGKNYNFKIIRDIILKNSQYVLQDDSGMPLSNFADNSKWQKTFYGVYAGPISLFSNRYQTAMREAYKNKENVKPLPFGIGYQFREGTSNLMLAKKIGEVTDKDLEVKVIEAEKKEKNREKNKEKSNEKK</sequence>
<dbReference type="AlphaFoldDB" id="A0A2N3I323"/>
<dbReference type="Proteomes" id="UP000233387">
    <property type="component" value="Unassembled WGS sequence"/>
</dbReference>
<keyword evidence="2" id="KW-1185">Reference proteome</keyword>
<comment type="caution">
    <text evidence="1">The sequence shown here is derived from an EMBL/GenBank/DDBJ whole genome shotgun (WGS) entry which is preliminary data.</text>
</comment>
<dbReference type="RefSeq" id="WP_101359847.1">
    <property type="nucleotide sequence ID" value="NZ_NKXO01000065.1"/>
</dbReference>